<dbReference type="EMBL" id="UINC01042373">
    <property type="protein sequence ID" value="SVB44926.1"/>
    <property type="molecule type" value="Genomic_DNA"/>
</dbReference>
<evidence type="ECO:0000313" key="1">
    <source>
        <dbReference type="EMBL" id="SVB44926.1"/>
    </source>
</evidence>
<feature type="non-terminal residue" evidence="1">
    <location>
        <position position="152"/>
    </location>
</feature>
<feature type="non-terminal residue" evidence="1">
    <location>
        <position position="1"/>
    </location>
</feature>
<accession>A0A382E2C6</accession>
<reference evidence="1" key="1">
    <citation type="submission" date="2018-05" db="EMBL/GenBank/DDBJ databases">
        <authorList>
            <person name="Lanie J.A."/>
            <person name="Ng W.-L."/>
            <person name="Kazmierczak K.M."/>
            <person name="Andrzejewski T.M."/>
            <person name="Davidsen T.M."/>
            <person name="Wayne K.J."/>
            <person name="Tettelin H."/>
            <person name="Glass J.I."/>
            <person name="Rusch D."/>
            <person name="Podicherti R."/>
            <person name="Tsui H.-C.T."/>
            <person name="Winkler M.E."/>
        </authorList>
    </citation>
    <scope>NUCLEOTIDE SEQUENCE</scope>
</reference>
<proteinExistence type="predicted"/>
<name>A0A382E2C6_9ZZZZ</name>
<dbReference type="AlphaFoldDB" id="A0A382E2C6"/>
<organism evidence="1">
    <name type="scientific">marine metagenome</name>
    <dbReference type="NCBI Taxonomy" id="408172"/>
    <lineage>
        <taxon>unclassified sequences</taxon>
        <taxon>metagenomes</taxon>
        <taxon>ecological metagenomes</taxon>
    </lineage>
</organism>
<sequence>MALKTRHIEQNMKQIQRTLRPDTKYLEKWDKTVDMVHWESNSLIKRHPDIDPAKIIARNATHEFPADAITVRFRNQRLKDVGVYFYGKKKTRKWGNGPNATSYTFIDKKLRVTLPFTTRNGNFTGHQFQGELPSNMDMESLKIALDYIKDTI</sequence>
<gene>
    <name evidence="1" type="ORF">METZ01_LOCUS197780</name>
</gene>
<protein>
    <submittedName>
        <fullName evidence="1">Uncharacterized protein</fullName>
    </submittedName>
</protein>